<name>A0ABN1AT26_9LACT</name>
<evidence type="ECO:0000313" key="10">
    <source>
        <dbReference type="Proteomes" id="UP001410648"/>
    </source>
</evidence>
<evidence type="ECO:0000256" key="3">
    <source>
        <dbReference type="ARBA" id="ARBA00022692"/>
    </source>
</evidence>
<feature type="transmembrane region" description="Helical" evidence="7">
    <location>
        <begin position="29"/>
        <end position="56"/>
    </location>
</feature>
<dbReference type="PANTHER" id="PTHR33885:SF3">
    <property type="entry name" value="PHAGE SHOCK PROTEIN C"/>
    <property type="match status" value="1"/>
</dbReference>
<evidence type="ECO:0000256" key="4">
    <source>
        <dbReference type="ARBA" id="ARBA00022989"/>
    </source>
</evidence>
<dbReference type="InterPro" id="IPR052027">
    <property type="entry name" value="PspC"/>
</dbReference>
<organism evidence="9 10">
    <name type="scientific">Alkalibacterium indicireducens</name>
    <dbReference type="NCBI Taxonomy" id="398758"/>
    <lineage>
        <taxon>Bacteria</taxon>
        <taxon>Bacillati</taxon>
        <taxon>Bacillota</taxon>
        <taxon>Bacilli</taxon>
        <taxon>Lactobacillales</taxon>
        <taxon>Carnobacteriaceae</taxon>
        <taxon>Alkalibacterium</taxon>
    </lineage>
</organism>
<keyword evidence="5 7" id="KW-0472">Membrane</keyword>
<keyword evidence="2" id="KW-1003">Cell membrane</keyword>
<comment type="caution">
    <text evidence="9">The sequence shown here is derived from an EMBL/GenBank/DDBJ whole genome shotgun (WGS) entry which is preliminary data.</text>
</comment>
<evidence type="ECO:0000256" key="7">
    <source>
        <dbReference type="SAM" id="Phobius"/>
    </source>
</evidence>
<evidence type="ECO:0000313" key="9">
    <source>
        <dbReference type="EMBL" id="GAA0483301.1"/>
    </source>
</evidence>
<dbReference type="PANTHER" id="PTHR33885">
    <property type="entry name" value="PHAGE SHOCK PROTEIN C"/>
    <property type="match status" value="1"/>
</dbReference>
<keyword evidence="4 7" id="KW-1133">Transmembrane helix</keyword>
<accession>A0ABN1AT26</accession>
<keyword evidence="3 7" id="KW-0812">Transmembrane</keyword>
<dbReference type="EMBL" id="BAAADA010000091">
    <property type="protein sequence ID" value="GAA0483301.1"/>
    <property type="molecule type" value="Genomic_DNA"/>
</dbReference>
<feature type="domain" description="Phage shock protein PspC N-terminal" evidence="8">
    <location>
        <begin position="3"/>
        <end position="59"/>
    </location>
</feature>
<evidence type="ECO:0000256" key="2">
    <source>
        <dbReference type="ARBA" id="ARBA00022475"/>
    </source>
</evidence>
<gene>
    <name evidence="9" type="ORF">GCM10008936_11070</name>
</gene>
<evidence type="ECO:0000256" key="6">
    <source>
        <dbReference type="SAM" id="MobiDB-lite"/>
    </source>
</evidence>
<evidence type="ECO:0000256" key="1">
    <source>
        <dbReference type="ARBA" id="ARBA00004162"/>
    </source>
</evidence>
<proteinExistence type="predicted"/>
<dbReference type="RefSeq" id="WP_346024552.1">
    <property type="nucleotide sequence ID" value="NZ_BAAADA010000091.1"/>
</dbReference>
<evidence type="ECO:0000256" key="5">
    <source>
        <dbReference type="ARBA" id="ARBA00023136"/>
    </source>
</evidence>
<keyword evidence="10" id="KW-1185">Reference proteome</keyword>
<evidence type="ECO:0000259" key="8">
    <source>
        <dbReference type="Pfam" id="PF04024"/>
    </source>
</evidence>
<reference evidence="9 10" key="1">
    <citation type="journal article" date="2019" name="Int. J. Syst. Evol. Microbiol.">
        <title>The Global Catalogue of Microorganisms (GCM) 10K type strain sequencing project: providing services to taxonomists for standard genome sequencing and annotation.</title>
        <authorList>
            <consortium name="The Broad Institute Genomics Platform"/>
            <consortium name="The Broad Institute Genome Sequencing Center for Infectious Disease"/>
            <person name="Wu L."/>
            <person name="Ma J."/>
        </authorList>
    </citation>
    <scope>NUCLEOTIDE SEQUENCE [LARGE SCALE GENOMIC DNA]</scope>
    <source>
        <strain evidence="9 10">JCM 14232</strain>
    </source>
</reference>
<protein>
    <submittedName>
        <fullName evidence="9">PspC domain-containing protein</fullName>
    </submittedName>
</protein>
<dbReference type="InterPro" id="IPR007168">
    <property type="entry name" value="Phageshock_PspC_N"/>
</dbReference>
<sequence>MNKLSKSKDNAVIFGVLGGLGEYFNIDPVLLRVIVVVATFIGVGSTVPIYLLLALVMPESDDQTSKLASNKKKPSPFGGVSDKPKRKEAEKLEEDDWSDF</sequence>
<comment type="subcellular location">
    <subcellularLocation>
        <location evidence="1">Cell membrane</location>
        <topology evidence="1">Single-pass membrane protein</topology>
    </subcellularLocation>
</comment>
<dbReference type="Proteomes" id="UP001410648">
    <property type="component" value="Unassembled WGS sequence"/>
</dbReference>
<dbReference type="Pfam" id="PF04024">
    <property type="entry name" value="PspC"/>
    <property type="match status" value="1"/>
</dbReference>
<feature type="compositionally biased region" description="Acidic residues" evidence="6">
    <location>
        <begin position="91"/>
        <end position="100"/>
    </location>
</feature>
<feature type="region of interest" description="Disordered" evidence="6">
    <location>
        <begin position="64"/>
        <end position="100"/>
    </location>
</feature>